<accession>X6LMM4</accession>
<name>X6LMM4_RETFI</name>
<proteinExistence type="predicted"/>
<sequence>MYPMKRIGYTIDYVKDKLIDQNGVTKRIDEERVMKHYWKNVQHSYWGVNQRELKEILIKNNLLYWSKCDINKCGKFN</sequence>
<reference evidence="1 2" key="1">
    <citation type="journal article" date="2013" name="Curr. Biol.">
        <title>The Genome of the Foraminiferan Reticulomyxa filosa.</title>
        <authorList>
            <person name="Glockner G."/>
            <person name="Hulsmann N."/>
            <person name="Schleicher M."/>
            <person name="Noegel A.A."/>
            <person name="Eichinger L."/>
            <person name="Gallinger C."/>
            <person name="Pawlowski J."/>
            <person name="Sierra R."/>
            <person name="Euteneuer U."/>
            <person name="Pillet L."/>
            <person name="Moustafa A."/>
            <person name="Platzer M."/>
            <person name="Groth M."/>
            <person name="Szafranski K."/>
            <person name="Schliwa M."/>
        </authorList>
    </citation>
    <scope>NUCLEOTIDE SEQUENCE [LARGE SCALE GENOMIC DNA]</scope>
</reference>
<keyword evidence="2" id="KW-1185">Reference proteome</keyword>
<protein>
    <submittedName>
        <fullName evidence="1">Uncharacterized protein</fullName>
    </submittedName>
</protein>
<gene>
    <name evidence="1" type="ORF">RFI_34559</name>
</gene>
<dbReference type="AlphaFoldDB" id="X6LMM4"/>
<dbReference type="OrthoDB" id="366390at2759"/>
<comment type="caution">
    <text evidence="1">The sequence shown here is derived from an EMBL/GenBank/DDBJ whole genome shotgun (WGS) entry which is preliminary data.</text>
</comment>
<organism evidence="1 2">
    <name type="scientific">Reticulomyxa filosa</name>
    <dbReference type="NCBI Taxonomy" id="46433"/>
    <lineage>
        <taxon>Eukaryota</taxon>
        <taxon>Sar</taxon>
        <taxon>Rhizaria</taxon>
        <taxon>Retaria</taxon>
        <taxon>Foraminifera</taxon>
        <taxon>Monothalamids</taxon>
        <taxon>Reticulomyxidae</taxon>
        <taxon>Reticulomyxa</taxon>
    </lineage>
</organism>
<dbReference type="Proteomes" id="UP000023152">
    <property type="component" value="Unassembled WGS sequence"/>
</dbReference>
<evidence type="ECO:0000313" key="1">
    <source>
        <dbReference type="EMBL" id="ETO02854.1"/>
    </source>
</evidence>
<dbReference type="EMBL" id="ASPP01034755">
    <property type="protein sequence ID" value="ETO02854.1"/>
    <property type="molecule type" value="Genomic_DNA"/>
</dbReference>
<evidence type="ECO:0000313" key="2">
    <source>
        <dbReference type="Proteomes" id="UP000023152"/>
    </source>
</evidence>